<name>A0AAV8WM80_9CUCU</name>
<gene>
    <name evidence="1" type="ORF">NQ314_020344</name>
</gene>
<protein>
    <submittedName>
        <fullName evidence="1">Uncharacterized protein</fullName>
    </submittedName>
</protein>
<dbReference type="AlphaFoldDB" id="A0AAV8WM80"/>
<evidence type="ECO:0000313" key="2">
    <source>
        <dbReference type="Proteomes" id="UP001162156"/>
    </source>
</evidence>
<evidence type="ECO:0000313" key="1">
    <source>
        <dbReference type="EMBL" id="KAJ8927222.1"/>
    </source>
</evidence>
<accession>A0AAV8WM80</accession>
<comment type="caution">
    <text evidence="1">The sequence shown here is derived from an EMBL/GenBank/DDBJ whole genome shotgun (WGS) entry which is preliminary data.</text>
</comment>
<dbReference type="EMBL" id="JANEYF010005711">
    <property type="protein sequence ID" value="KAJ8927222.1"/>
    <property type="molecule type" value="Genomic_DNA"/>
</dbReference>
<keyword evidence="2" id="KW-1185">Reference proteome</keyword>
<sequence>MELYNYNRQTWRASLTGNDGSSFFHSVFGEREQEDRPYIDKDIKFHRKCWTNVLTYFNCQARPTRLTELLEAYIRRKYKKNYYYEYVADISRPDYEVLFEDIPIISTLENVRIIILTYKLKEPIIIEPDSELLGCYPLKSKNDLREAVICHNGHKFSRVNPEKGVLEPKNIPEKKKYNKLSGNAGIKGSLYQIDLLTIFLLNGLNKCACWRLSTENAIADKFDDLVFELVPSEIAILLQAKHRKNKSKRITYDELFTNNSQKDDFSLPKYFFSYRKIKDNFKIRNVIVCTNVDVSDKAKDIVNKEVLGKENMLYYEGTSSICYTFNENSLPDLKKGISEFSKNVKTGGDAFSDEDIKDFLKHFQFIANFPSQGDLDQVIDMIVSQMEFCSRFESKDYSKYITNKMIEWFEEDKGRYLTEINAKAFFSEIRSNKFCEKLHNCNVFAKDNALPNAKKILHVISLKRYVLNMIKVYVALHGESEMLFVNPRGTIEVQKQIIEAFEVPHYTVLVVCLLTASDDVIKNICDKIMQTLNKFDYKKLILISTHDDKLAKRIKEANADAYEEISENITFNDLTEESQERVLQKVLQFFNAKV</sequence>
<dbReference type="Proteomes" id="UP001162156">
    <property type="component" value="Unassembled WGS sequence"/>
</dbReference>
<proteinExistence type="predicted"/>
<organism evidence="1 2">
    <name type="scientific">Rhamnusium bicolor</name>
    <dbReference type="NCBI Taxonomy" id="1586634"/>
    <lineage>
        <taxon>Eukaryota</taxon>
        <taxon>Metazoa</taxon>
        <taxon>Ecdysozoa</taxon>
        <taxon>Arthropoda</taxon>
        <taxon>Hexapoda</taxon>
        <taxon>Insecta</taxon>
        <taxon>Pterygota</taxon>
        <taxon>Neoptera</taxon>
        <taxon>Endopterygota</taxon>
        <taxon>Coleoptera</taxon>
        <taxon>Polyphaga</taxon>
        <taxon>Cucujiformia</taxon>
        <taxon>Chrysomeloidea</taxon>
        <taxon>Cerambycidae</taxon>
        <taxon>Lepturinae</taxon>
        <taxon>Rhagiini</taxon>
        <taxon>Rhamnusium</taxon>
    </lineage>
</organism>
<reference evidence="1" key="1">
    <citation type="journal article" date="2023" name="Insect Mol. Biol.">
        <title>Genome sequencing provides insights into the evolution of gene families encoding plant cell wall-degrading enzymes in longhorned beetles.</title>
        <authorList>
            <person name="Shin N.R."/>
            <person name="Okamura Y."/>
            <person name="Kirsch R."/>
            <person name="Pauchet Y."/>
        </authorList>
    </citation>
    <scope>NUCLEOTIDE SEQUENCE</scope>
    <source>
        <strain evidence="1">RBIC_L_NR</strain>
    </source>
</reference>